<sequence>MNLLKNVTRLMMLGLLAFNFACETNDELLPDELDPDKEYAAELTLVEGEGDVTETVFVSDLGTGATQFEVLLTMTSTDVKMKRIYMTQNLVGAGAEPYELELEGLSKKGDGSLELDSDQGNEVIYEIPFPVQSGLTAGTVEYQVWATGGLTARGDYRDSEKNLAVGVGTIVVNYGGSNPATDVKEYEATILAAPLADGSSSTFISLLDGEVYKINQGEEYVAFWDFGYYYGATGLASLASTDDYPVSVIDIATIANTTDDLNKVYFAASDLNFDEITKSAELNIITPSESQRINQLTVGDIIEFVDNYGKKGLIRVAALTPGNGVDGKITIEIKVQP</sequence>
<evidence type="ECO:0000256" key="1">
    <source>
        <dbReference type="SAM" id="SignalP"/>
    </source>
</evidence>
<proteinExistence type="predicted"/>
<protein>
    <recommendedName>
        <fullName evidence="4">DUF1735 domain-containing protein</fullName>
    </recommendedName>
</protein>
<evidence type="ECO:0008006" key="4">
    <source>
        <dbReference type="Google" id="ProtNLM"/>
    </source>
</evidence>
<organism evidence="2 3">
    <name type="scientific">Reichenbachiella agarivorans</name>
    <dbReference type="NCBI Taxonomy" id="2979464"/>
    <lineage>
        <taxon>Bacteria</taxon>
        <taxon>Pseudomonadati</taxon>
        <taxon>Bacteroidota</taxon>
        <taxon>Cytophagia</taxon>
        <taxon>Cytophagales</taxon>
        <taxon>Reichenbachiellaceae</taxon>
        <taxon>Reichenbachiella</taxon>
    </lineage>
</organism>
<dbReference type="Proteomes" id="UP001065174">
    <property type="component" value="Chromosome"/>
</dbReference>
<keyword evidence="3" id="KW-1185">Reference proteome</keyword>
<reference evidence="2" key="1">
    <citation type="submission" date="2022-09" db="EMBL/GenBank/DDBJ databases">
        <title>Comparative genomics and taxonomic characterization of three novel marine species of genus Reichenbachiella exhibiting antioxidant and polysaccharide degradation activities.</title>
        <authorList>
            <person name="Muhammad N."/>
            <person name="Lee Y.-J."/>
            <person name="Ko J."/>
            <person name="Kim S.-G."/>
        </authorList>
    </citation>
    <scope>NUCLEOTIDE SEQUENCE</scope>
    <source>
        <strain evidence="2">BKB1-1</strain>
    </source>
</reference>
<keyword evidence="1" id="KW-0732">Signal</keyword>
<dbReference type="RefSeq" id="WP_262310761.1">
    <property type="nucleotide sequence ID" value="NZ_CP106679.1"/>
</dbReference>
<evidence type="ECO:0000313" key="2">
    <source>
        <dbReference type="EMBL" id="UXP33332.1"/>
    </source>
</evidence>
<evidence type="ECO:0000313" key="3">
    <source>
        <dbReference type="Proteomes" id="UP001065174"/>
    </source>
</evidence>
<accession>A0ABY6CS49</accession>
<dbReference type="EMBL" id="CP106679">
    <property type="protein sequence ID" value="UXP33332.1"/>
    <property type="molecule type" value="Genomic_DNA"/>
</dbReference>
<feature type="chain" id="PRO_5045268225" description="DUF1735 domain-containing protein" evidence="1">
    <location>
        <begin position="22"/>
        <end position="337"/>
    </location>
</feature>
<name>A0ABY6CS49_9BACT</name>
<feature type="signal peptide" evidence="1">
    <location>
        <begin position="1"/>
        <end position="21"/>
    </location>
</feature>
<gene>
    <name evidence="2" type="ORF">N6H18_05125</name>
</gene>